<gene>
    <name evidence="1" type="ORF">SDC9_185754</name>
</gene>
<dbReference type="AlphaFoldDB" id="A0A645HHL6"/>
<reference evidence="1" key="1">
    <citation type="submission" date="2019-08" db="EMBL/GenBank/DDBJ databases">
        <authorList>
            <person name="Kucharzyk K."/>
            <person name="Murdoch R.W."/>
            <person name="Higgins S."/>
            <person name="Loffler F."/>
        </authorList>
    </citation>
    <scope>NUCLEOTIDE SEQUENCE</scope>
</reference>
<protein>
    <submittedName>
        <fullName evidence="1">Uncharacterized protein</fullName>
    </submittedName>
</protein>
<name>A0A645HHL6_9ZZZZ</name>
<accession>A0A645HHL6</accession>
<sequence length="33" mass="3607">MLDLGLATNLADKKRKKIVSGRDVAVFKVHLIG</sequence>
<proteinExistence type="predicted"/>
<organism evidence="1">
    <name type="scientific">bioreactor metagenome</name>
    <dbReference type="NCBI Taxonomy" id="1076179"/>
    <lineage>
        <taxon>unclassified sequences</taxon>
        <taxon>metagenomes</taxon>
        <taxon>ecological metagenomes</taxon>
    </lineage>
</organism>
<evidence type="ECO:0000313" key="1">
    <source>
        <dbReference type="EMBL" id="MPN38230.1"/>
    </source>
</evidence>
<comment type="caution">
    <text evidence="1">The sequence shown here is derived from an EMBL/GenBank/DDBJ whole genome shotgun (WGS) entry which is preliminary data.</text>
</comment>
<dbReference type="EMBL" id="VSSQ01093332">
    <property type="protein sequence ID" value="MPN38230.1"/>
    <property type="molecule type" value="Genomic_DNA"/>
</dbReference>